<evidence type="ECO:0000256" key="4">
    <source>
        <dbReference type="ARBA" id="ARBA00022824"/>
    </source>
</evidence>
<evidence type="ECO:0000256" key="1">
    <source>
        <dbReference type="ARBA" id="ARBA00004240"/>
    </source>
</evidence>
<protein>
    <submittedName>
        <fullName evidence="9">Sybindin family protein</fullName>
    </submittedName>
</protein>
<accession>A0A698XME6</accession>
<dbReference type="GO" id="GO:0005783">
    <property type="term" value="C:endoplasmic reticulum"/>
    <property type="evidence" value="ECO:0007669"/>
    <property type="project" value="UniProtKB-SubCell"/>
</dbReference>
<dbReference type="Gene3D" id="2.60.120.330">
    <property type="entry name" value="B-lactam Antibiotic, Isopenicillin N Synthase, Chain"/>
    <property type="match status" value="1"/>
</dbReference>
<dbReference type="SMART" id="SM01399">
    <property type="entry name" value="Sybindin"/>
    <property type="match status" value="1"/>
</dbReference>
<dbReference type="GO" id="GO:0030008">
    <property type="term" value="C:TRAPP complex"/>
    <property type="evidence" value="ECO:0007669"/>
    <property type="project" value="InterPro"/>
</dbReference>
<dbReference type="FunFam" id="3.30.450.70:FF:000007">
    <property type="entry name" value="Putative sybindin-like family protein"/>
    <property type="match status" value="1"/>
</dbReference>
<evidence type="ECO:0000256" key="2">
    <source>
        <dbReference type="ARBA" id="ARBA00004555"/>
    </source>
</evidence>
<sequence>MRRTTTYPKVSHYPPQEVGDRNPVLQRRLISRAPLCYVKVKSEAWKRSTRMHCIWIATPPFLVNIADFMHANGYFQYTVHRVISYTGEKMYSIPFFYAFDDEAELEVLPSSKVVARSMRSSVAVFSLIIINKAGGLIYQREFQAGLQKLSTNDYLVLAGTFHGVHAITRSITPRIPTTNSNPPTSSTPSTPSASSSWTLPEPGQPKTGIEVLETDRFRLTCFQTQTGTKFLLFTDPLMTNIDAVMKKVYELYADYVMKNPFYQLEMPVRCEAFDRHLGTWLRGRA</sequence>
<dbReference type="Pfam" id="PF04099">
    <property type="entry name" value="Sybindin"/>
    <property type="match status" value="1"/>
</dbReference>
<dbReference type="InterPro" id="IPR011012">
    <property type="entry name" value="Longin-like_dom_sf"/>
</dbReference>
<dbReference type="SUPFAM" id="SSF64356">
    <property type="entry name" value="SNARE-like"/>
    <property type="match status" value="1"/>
</dbReference>
<dbReference type="PANTHER" id="PTHR23249">
    <property type="entry name" value="TRAFFICKING PROTEIN PARTICLE COMPLEX SUBUNIT"/>
    <property type="match status" value="1"/>
</dbReference>
<gene>
    <name evidence="9" type="ORF">TCE0_013f01160</name>
</gene>
<evidence type="ECO:0000313" key="9">
    <source>
        <dbReference type="EMBL" id="GAM33912.1"/>
    </source>
</evidence>
<evidence type="ECO:0000256" key="5">
    <source>
        <dbReference type="ARBA" id="ARBA00022892"/>
    </source>
</evidence>
<dbReference type="PANTHER" id="PTHR23249:SF15">
    <property type="entry name" value="TRAFFICKING PROTEIN PARTICLE COMPLEX SUBUNIT 4"/>
    <property type="match status" value="1"/>
</dbReference>
<dbReference type="GO" id="GO:0005794">
    <property type="term" value="C:Golgi apparatus"/>
    <property type="evidence" value="ECO:0007669"/>
    <property type="project" value="UniProtKB-SubCell"/>
</dbReference>
<organism evidence="9 10">
    <name type="scientific">Talaromyces pinophilus</name>
    <name type="common">Penicillium pinophilum</name>
    <dbReference type="NCBI Taxonomy" id="128442"/>
    <lineage>
        <taxon>Eukaryota</taxon>
        <taxon>Fungi</taxon>
        <taxon>Dikarya</taxon>
        <taxon>Ascomycota</taxon>
        <taxon>Pezizomycotina</taxon>
        <taxon>Eurotiomycetes</taxon>
        <taxon>Eurotiomycetidae</taxon>
        <taxon>Eurotiales</taxon>
        <taxon>Trichocomaceae</taxon>
        <taxon>Talaromyces</taxon>
        <taxon>Talaromyces sect. Talaromyces</taxon>
    </lineage>
</organism>
<comment type="similarity">
    <text evidence="7">Belongs to the TRAPP small subunits family. TRAPPC4 subfamily.</text>
</comment>
<evidence type="ECO:0000313" key="10">
    <source>
        <dbReference type="Proteomes" id="UP000053095"/>
    </source>
</evidence>
<keyword evidence="5" id="KW-0931">ER-Golgi transport</keyword>
<proteinExistence type="inferred from homology"/>
<dbReference type="GO" id="GO:0006888">
    <property type="term" value="P:endoplasmic reticulum to Golgi vesicle-mediated transport"/>
    <property type="evidence" value="ECO:0007669"/>
    <property type="project" value="TreeGrafter"/>
</dbReference>
<evidence type="ECO:0000256" key="6">
    <source>
        <dbReference type="ARBA" id="ARBA00023034"/>
    </source>
</evidence>
<keyword evidence="4" id="KW-0256">Endoplasmic reticulum</keyword>
<evidence type="ECO:0000256" key="7">
    <source>
        <dbReference type="ARBA" id="ARBA00038179"/>
    </source>
</evidence>
<keyword evidence="10" id="KW-1185">Reference proteome</keyword>
<dbReference type="Gene3D" id="3.30.450.70">
    <property type="match status" value="1"/>
</dbReference>
<name>A0A698XME6_TALPI</name>
<dbReference type="InterPro" id="IPR007233">
    <property type="entry name" value="TRAPPC"/>
</dbReference>
<feature type="region of interest" description="Disordered" evidence="8">
    <location>
        <begin position="172"/>
        <end position="205"/>
    </location>
</feature>
<keyword evidence="6" id="KW-0333">Golgi apparatus</keyword>
<feature type="compositionally biased region" description="Low complexity" evidence="8">
    <location>
        <begin position="172"/>
        <end position="196"/>
    </location>
</feature>
<evidence type="ECO:0000256" key="8">
    <source>
        <dbReference type="SAM" id="MobiDB-lite"/>
    </source>
</evidence>
<dbReference type="SUPFAM" id="SSF51197">
    <property type="entry name" value="Clavaminate synthase-like"/>
    <property type="match status" value="1"/>
</dbReference>
<keyword evidence="3" id="KW-0813">Transport</keyword>
<dbReference type="InterPro" id="IPR027443">
    <property type="entry name" value="IPNS-like_sf"/>
</dbReference>
<reference evidence="10" key="1">
    <citation type="journal article" date="2015" name="Genome Announc.">
        <title>Draft genome sequence of Talaromyces cellulolyticus strain Y-94, a source of lignocellulosic biomass-degrading enzymes.</title>
        <authorList>
            <person name="Fujii T."/>
            <person name="Koike H."/>
            <person name="Sawayama S."/>
            <person name="Yano S."/>
            <person name="Inoue H."/>
        </authorList>
    </citation>
    <scope>NUCLEOTIDE SEQUENCE [LARGE SCALE GENOMIC DNA]</scope>
    <source>
        <strain evidence="10">Y-94</strain>
    </source>
</reference>
<comment type="subcellular location">
    <subcellularLocation>
        <location evidence="1">Endoplasmic reticulum</location>
    </subcellularLocation>
    <subcellularLocation>
        <location evidence="2">Golgi apparatus</location>
    </subcellularLocation>
</comment>
<dbReference type="CDD" id="cd14856">
    <property type="entry name" value="TRAPPC4_synbindin"/>
    <property type="match status" value="1"/>
</dbReference>
<dbReference type="Proteomes" id="UP000053095">
    <property type="component" value="Unassembled WGS sequence"/>
</dbReference>
<evidence type="ECO:0000256" key="3">
    <source>
        <dbReference type="ARBA" id="ARBA00022448"/>
    </source>
</evidence>
<dbReference type="EMBL" id="DF933809">
    <property type="protein sequence ID" value="GAM33912.1"/>
    <property type="molecule type" value="Genomic_DNA"/>
</dbReference>
<dbReference type="AlphaFoldDB" id="A0A698XME6"/>